<evidence type="ECO:0000313" key="7">
    <source>
        <dbReference type="EMBL" id="PQJ53751.1"/>
    </source>
</evidence>
<evidence type="ECO:0000256" key="5">
    <source>
        <dbReference type="SAM" id="Phobius"/>
    </source>
</evidence>
<dbReference type="SMART" id="SM00283">
    <property type="entry name" value="MA"/>
    <property type="match status" value="1"/>
</dbReference>
<name>A0A2S7UWV2_9GAMM</name>
<dbReference type="CDD" id="cd11386">
    <property type="entry name" value="MCP_signal"/>
    <property type="match status" value="1"/>
</dbReference>
<accession>A0A2S7UWV2</accession>
<gene>
    <name evidence="7" type="ORF">BTO11_08810</name>
</gene>
<sequence length="663" mass="72925">MPSKRKTLTIMQSSIISLLIGVSTLLFLMIWVISNISANYQRHNLDKQISELMDSIEKVAHNHAVERGLTAGYLNSKSISDKSKLDTQRQSSDNAVVIMQKAIDKDWGKHLNVKKYTHLLTDFLKKKNDTRQKVNKQNAPQAFQYYSSLNKVALDTIQFLQAEVFDQILKEDNNVILNIARFKERAGQARGLINGILSKGELSLSEKAEITSYIEDMKLLEIYIENSELPSLVEQFNNIMSSTVTQKIKNIHSRILQSSDVLDKSQFVPPSEWFSLASVQIGEFKKLLDKEWVTAHHHAQKLADDAMFNLIVISILVVSALLALMGINLSLIKRLKHELDTLTTVLNAMSRNSDLTLDSRLNSSDELGNISNAIHATITSFKDLLLGLSVSISTNTRLGNDLNTASVEVHNSALNTQGLAQSIATAVEEMAATSSEIAKSATETLNSSDQLLKRAQQTADVSNKTQTAISQLSDNMNSISDKASYMEQQVNAISEILVNINSISDQTNLLALNAAIEAARAGEQGRGFAVVADEVRNLAKGSQAYSTEISTLLVGLQTATQEVMSAISDNVQTAQDSMAVTHEATQIANELQTMSREVEAQTTQVATAAEQQSITTAEIASNTTKVNEAANDELAEIDNMKRIFSDIESNGDLLQRSMDSFKI</sequence>
<dbReference type="Pfam" id="PF00015">
    <property type="entry name" value="MCPsignal"/>
    <property type="match status" value="1"/>
</dbReference>
<dbReference type="AlphaFoldDB" id="A0A2S7UWV2"/>
<comment type="caution">
    <text evidence="7">The sequence shown here is derived from an EMBL/GenBank/DDBJ whole genome shotgun (WGS) entry which is preliminary data.</text>
</comment>
<comment type="subcellular location">
    <subcellularLocation>
        <location evidence="1">Membrane</location>
    </subcellularLocation>
</comment>
<dbReference type="PROSITE" id="PS50111">
    <property type="entry name" value="CHEMOTAXIS_TRANSDUC_2"/>
    <property type="match status" value="1"/>
</dbReference>
<proteinExistence type="inferred from homology"/>
<keyword evidence="5" id="KW-0472">Membrane</keyword>
<keyword evidence="5" id="KW-0812">Transmembrane</keyword>
<feature type="transmembrane region" description="Helical" evidence="5">
    <location>
        <begin position="12"/>
        <end position="33"/>
    </location>
</feature>
<dbReference type="InterPro" id="IPR004089">
    <property type="entry name" value="MCPsignal_dom"/>
</dbReference>
<dbReference type="Proteomes" id="UP000239007">
    <property type="component" value="Unassembled WGS sequence"/>
</dbReference>
<keyword evidence="5" id="KW-1133">Transmembrane helix</keyword>
<feature type="transmembrane region" description="Helical" evidence="5">
    <location>
        <begin position="306"/>
        <end position="327"/>
    </location>
</feature>
<evidence type="ECO:0000259" key="6">
    <source>
        <dbReference type="PROSITE" id="PS50111"/>
    </source>
</evidence>
<evidence type="ECO:0000256" key="4">
    <source>
        <dbReference type="PROSITE-ProRule" id="PRU00284"/>
    </source>
</evidence>
<dbReference type="InterPro" id="IPR013587">
    <property type="entry name" value="Nitrate/nitrite_sensing"/>
</dbReference>
<keyword evidence="8" id="KW-1185">Reference proteome</keyword>
<dbReference type="GO" id="GO:0007165">
    <property type="term" value="P:signal transduction"/>
    <property type="evidence" value="ECO:0007669"/>
    <property type="project" value="UniProtKB-KW"/>
</dbReference>
<dbReference type="GO" id="GO:0006935">
    <property type="term" value="P:chemotaxis"/>
    <property type="evidence" value="ECO:0007669"/>
    <property type="project" value="InterPro"/>
</dbReference>
<dbReference type="InterPro" id="IPR004090">
    <property type="entry name" value="Chemotax_Me-accpt_rcpt"/>
</dbReference>
<dbReference type="SUPFAM" id="SSF58104">
    <property type="entry name" value="Methyl-accepting chemotaxis protein (MCP) signaling domain"/>
    <property type="match status" value="1"/>
</dbReference>
<dbReference type="PANTHER" id="PTHR32089:SF112">
    <property type="entry name" value="LYSOZYME-LIKE PROTEIN-RELATED"/>
    <property type="match status" value="1"/>
</dbReference>
<dbReference type="PRINTS" id="PR00260">
    <property type="entry name" value="CHEMTRNSDUCR"/>
</dbReference>
<dbReference type="Gene3D" id="1.10.287.950">
    <property type="entry name" value="Methyl-accepting chemotaxis protein"/>
    <property type="match status" value="1"/>
</dbReference>
<feature type="domain" description="Methyl-accepting transducer" evidence="6">
    <location>
        <begin position="391"/>
        <end position="627"/>
    </location>
</feature>
<comment type="similarity">
    <text evidence="3">Belongs to the methyl-accepting chemotaxis (MCP) protein family.</text>
</comment>
<protein>
    <recommendedName>
        <fullName evidence="6">Methyl-accepting transducer domain-containing protein</fullName>
    </recommendedName>
</protein>
<dbReference type="EMBL" id="MSCH01000003">
    <property type="protein sequence ID" value="PQJ53751.1"/>
    <property type="molecule type" value="Genomic_DNA"/>
</dbReference>
<dbReference type="GO" id="GO:0016020">
    <property type="term" value="C:membrane"/>
    <property type="evidence" value="ECO:0007669"/>
    <property type="project" value="UniProtKB-SubCell"/>
</dbReference>
<evidence type="ECO:0000313" key="8">
    <source>
        <dbReference type="Proteomes" id="UP000239007"/>
    </source>
</evidence>
<keyword evidence="2 4" id="KW-0807">Transducer</keyword>
<evidence type="ECO:0000256" key="3">
    <source>
        <dbReference type="ARBA" id="ARBA00029447"/>
    </source>
</evidence>
<organism evidence="7 8">
    <name type="scientific">Psychrosphaera saromensis</name>
    <dbReference type="NCBI Taxonomy" id="716813"/>
    <lineage>
        <taxon>Bacteria</taxon>
        <taxon>Pseudomonadati</taxon>
        <taxon>Pseudomonadota</taxon>
        <taxon>Gammaproteobacteria</taxon>
        <taxon>Alteromonadales</taxon>
        <taxon>Pseudoalteromonadaceae</taxon>
        <taxon>Psychrosphaera</taxon>
    </lineage>
</organism>
<evidence type="ECO:0000256" key="2">
    <source>
        <dbReference type="ARBA" id="ARBA00023224"/>
    </source>
</evidence>
<dbReference type="GO" id="GO:0004888">
    <property type="term" value="F:transmembrane signaling receptor activity"/>
    <property type="evidence" value="ECO:0007669"/>
    <property type="project" value="InterPro"/>
</dbReference>
<dbReference type="PANTHER" id="PTHR32089">
    <property type="entry name" value="METHYL-ACCEPTING CHEMOTAXIS PROTEIN MCPB"/>
    <property type="match status" value="1"/>
</dbReference>
<dbReference type="Pfam" id="PF08376">
    <property type="entry name" value="NIT"/>
    <property type="match status" value="1"/>
</dbReference>
<reference evidence="7 8" key="1">
    <citation type="submission" date="2016-12" db="EMBL/GenBank/DDBJ databases">
        <title>Diversity of luminous bacteria.</title>
        <authorList>
            <person name="Yoshizawa S."/>
            <person name="Kogure K."/>
        </authorList>
    </citation>
    <scope>NUCLEOTIDE SEQUENCE [LARGE SCALE GENOMIC DNA]</scope>
    <source>
        <strain evidence="7 8">SA4-48</strain>
    </source>
</reference>
<evidence type="ECO:0000256" key="1">
    <source>
        <dbReference type="ARBA" id="ARBA00004370"/>
    </source>
</evidence>